<proteinExistence type="predicted"/>
<evidence type="ECO:0000259" key="4">
    <source>
        <dbReference type="Pfam" id="PF24278"/>
    </source>
</evidence>
<dbReference type="AlphaFoldDB" id="A0AAV3SHL4"/>
<feature type="domain" description="HVO-0513-like N-terminal" evidence="4">
    <location>
        <begin position="16"/>
        <end position="149"/>
    </location>
</feature>
<evidence type="ECO:0000313" key="8">
    <source>
        <dbReference type="Proteomes" id="UP001500962"/>
    </source>
</evidence>
<evidence type="ECO:0000256" key="2">
    <source>
        <dbReference type="ARBA" id="ARBA00023163"/>
    </source>
</evidence>
<sequence>MRYVTFVLIPPDGGLHPSDRRLAEDSDVTRTALHDINRLDDGTAVTLYRLDGTVERVEEILDDCADVLAHNVSATGDSVHAYVHFETNDVVAGLLAVPHAHGIILDTPIEFTPRGGLRITVVGEETTIRETIGTVPDGVGLKLEETGEYEPSAQRLFARLTTRQQETLKAAIEAGYYEVPRRATHADIAERLDRTGGTVGEHLRKIEAAVLTAIVP</sequence>
<dbReference type="PANTHER" id="PTHR34236">
    <property type="entry name" value="DIMETHYL SULFOXIDE REDUCTASE TRANSCRIPTIONAL ACTIVATOR"/>
    <property type="match status" value="1"/>
</dbReference>
<reference evidence="6" key="2">
    <citation type="submission" date="2022-04" db="EMBL/GenBank/DDBJ databases">
        <title>Sequencing and genomic assembly of Halococcus dombrowskii.</title>
        <authorList>
            <person name="Lim S.W."/>
            <person name="MacLea K.S."/>
        </authorList>
    </citation>
    <scope>NUCLEOTIDE SEQUENCE</scope>
    <source>
        <strain evidence="6">H4</strain>
    </source>
</reference>
<feature type="domain" description="HTH bat-type" evidence="3">
    <location>
        <begin position="160"/>
        <end position="211"/>
    </location>
</feature>
<dbReference type="GeneID" id="71761323"/>
<evidence type="ECO:0000259" key="3">
    <source>
        <dbReference type="Pfam" id="PF04967"/>
    </source>
</evidence>
<dbReference type="Pfam" id="PF24278">
    <property type="entry name" value="HVO_0513_N"/>
    <property type="match status" value="1"/>
</dbReference>
<dbReference type="InterPro" id="IPR056493">
    <property type="entry name" value="HVO_0513_N"/>
</dbReference>
<evidence type="ECO:0000256" key="1">
    <source>
        <dbReference type="ARBA" id="ARBA00023015"/>
    </source>
</evidence>
<evidence type="ECO:0000313" key="6">
    <source>
        <dbReference type="EMBL" id="UOO96203.1"/>
    </source>
</evidence>
<dbReference type="RefSeq" id="WP_244704710.1">
    <property type="nucleotide sequence ID" value="NZ_BAAADN010000032.1"/>
</dbReference>
<dbReference type="PANTHER" id="PTHR34236:SF1">
    <property type="entry name" value="DIMETHYL SULFOXIDE REDUCTASE TRANSCRIPTIONAL ACTIVATOR"/>
    <property type="match status" value="1"/>
</dbReference>
<dbReference type="Proteomes" id="UP000830542">
    <property type="component" value="Chromosome"/>
</dbReference>
<keyword evidence="2" id="KW-0804">Transcription</keyword>
<dbReference type="EMBL" id="CP095005">
    <property type="protein sequence ID" value="UOO96203.1"/>
    <property type="molecule type" value="Genomic_DNA"/>
</dbReference>
<dbReference type="KEGG" id="hdo:MUK72_05705"/>
<evidence type="ECO:0000313" key="5">
    <source>
        <dbReference type="EMBL" id="GAA0464938.1"/>
    </source>
</evidence>
<keyword evidence="1" id="KW-0805">Transcription regulation</keyword>
<dbReference type="InterPro" id="IPR036388">
    <property type="entry name" value="WH-like_DNA-bd_sf"/>
</dbReference>
<keyword evidence="7" id="KW-1185">Reference proteome</keyword>
<accession>A0AAV3SHL4</accession>
<dbReference type="Proteomes" id="UP001500962">
    <property type="component" value="Unassembled WGS sequence"/>
</dbReference>
<reference evidence="5" key="1">
    <citation type="journal article" date="2014" name="Int. J. Syst. Evol. Microbiol.">
        <title>Complete genome sequence of Corynebacterium casei LMG S-19264T (=DSM 44701T), isolated from a smear-ripened cheese.</title>
        <authorList>
            <consortium name="US DOE Joint Genome Institute (JGI-PGF)"/>
            <person name="Walter F."/>
            <person name="Albersmeier A."/>
            <person name="Kalinowski J."/>
            <person name="Ruckert C."/>
        </authorList>
    </citation>
    <scope>NUCLEOTIDE SEQUENCE</scope>
    <source>
        <strain evidence="5">JCM 12289</strain>
    </source>
</reference>
<reference evidence="5" key="3">
    <citation type="submission" date="2023-12" db="EMBL/GenBank/DDBJ databases">
        <authorList>
            <person name="Sun Q."/>
            <person name="Inoue M."/>
        </authorList>
    </citation>
    <scope>NUCLEOTIDE SEQUENCE</scope>
    <source>
        <strain evidence="5">JCM 12289</strain>
    </source>
</reference>
<dbReference type="Gene3D" id="1.10.10.10">
    <property type="entry name" value="Winged helix-like DNA-binding domain superfamily/Winged helix DNA-binding domain"/>
    <property type="match status" value="1"/>
</dbReference>
<evidence type="ECO:0000313" key="7">
    <source>
        <dbReference type="Proteomes" id="UP000830542"/>
    </source>
</evidence>
<dbReference type="InterPro" id="IPR007050">
    <property type="entry name" value="HTH_bacterioopsin"/>
</dbReference>
<gene>
    <name evidence="5" type="ORF">GCM10008985_22320</name>
    <name evidence="6" type="ORF">MUK72_05705</name>
</gene>
<dbReference type="EMBL" id="BAAADN010000032">
    <property type="protein sequence ID" value="GAA0464938.1"/>
    <property type="molecule type" value="Genomic_DNA"/>
</dbReference>
<dbReference type="Pfam" id="PF04967">
    <property type="entry name" value="HTH_10"/>
    <property type="match status" value="1"/>
</dbReference>
<organism evidence="5 8">
    <name type="scientific">Halococcus dombrowskii</name>
    <dbReference type="NCBI Taxonomy" id="179637"/>
    <lineage>
        <taxon>Archaea</taxon>
        <taxon>Methanobacteriati</taxon>
        <taxon>Methanobacteriota</taxon>
        <taxon>Stenosarchaea group</taxon>
        <taxon>Halobacteria</taxon>
        <taxon>Halobacteriales</taxon>
        <taxon>Halococcaceae</taxon>
        <taxon>Halococcus</taxon>
    </lineage>
</organism>
<name>A0AAV3SHL4_HALDO</name>
<protein>
    <submittedName>
        <fullName evidence="6">Helix-turn-helix domain-containing protein</fullName>
    </submittedName>
</protein>